<keyword evidence="2" id="KW-0472">Membrane</keyword>
<dbReference type="Proteomes" id="UP000316628">
    <property type="component" value="Unassembled WGS sequence"/>
</dbReference>
<comment type="caution">
    <text evidence="3">The sequence shown here is derived from an EMBL/GenBank/DDBJ whole genome shotgun (WGS) entry which is preliminary data.</text>
</comment>
<organism evidence="3 4">
    <name type="scientific">Saccharothrix saharensis</name>
    <dbReference type="NCBI Taxonomy" id="571190"/>
    <lineage>
        <taxon>Bacteria</taxon>
        <taxon>Bacillati</taxon>
        <taxon>Actinomycetota</taxon>
        <taxon>Actinomycetes</taxon>
        <taxon>Pseudonocardiales</taxon>
        <taxon>Pseudonocardiaceae</taxon>
        <taxon>Saccharothrix</taxon>
    </lineage>
</organism>
<keyword evidence="2" id="KW-0812">Transmembrane</keyword>
<evidence type="ECO:0000313" key="4">
    <source>
        <dbReference type="Proteomes" id="UP000316628"/>
    </source>
</evidence>
<protein>
    <submittedName>
        <fullName evidence="3">Uncharacterized protein</fullName>
    </submittedName>
</protein>
<evidence type="ECO:0000256" key="2">
    <source>
        <dbReference type="SAM" id="Phobius"/>
    </source>
</evidence>
<feature type="transmembrane region" description="Helical" evidence="2">
    <location>
        <begin position="55"/>
        <end position="77"/>
    </location>
</feature>
<accession>A0A543JAZ5</accession>
<feature type="region of interest" description="Disordered" evidence="1">
    <location>
        <begin position="105"/>
        <end position="139"/>
    </location>
</feature>
<evidence type="ECO:0000256" key="1">
    <source>
        <dbReference type="SAM" id="MobiDB-lite"/>
    </source>
</evidence>
<evidence type="ECO:0000313" key="3">
    <source>
        <dbReference type="EMBL" id="TQM79989.1"/>
    </source>
</evidence>
<dbReference type="AlphaFoldDB" id="A0A543JAZ5"/>
<dbReference type="RefSeq" id="WP_141977674.1">
    <property type="nucleotide sequence ID" value="NZ_VFPP01000001.1"/>
</dbReference>
<sequence>MGVTVASGDEPRPEQIKQIGGAANGSNVNQAGGDVHVTEAGRDVKMYDVDLHVPIWVWAAVSVSVVVAAAAVTWATWHRPTAEPSVLDTEHLSTTITAMTTATTTATTATTTTSPAPPEASTAATRLPTATTTPTPAPATVWWTGNLKLGGYGGTGGGWWLDRSPPGPAVTGDLYYGSETEVAGVAMVKWDGAIPPDLSQCTDLLDANLGQAWTAVRRGTTACLRTRDGRVRYFTVIRTPGPNELNPSISVTATVWDKG</sequence>
<reference evidence="3 4" key="1">
    <citation type="submission" date="2019-06" db="EMBL/GenBank/DDBJ databases">
        <title>Sequencing the genomes of 1000 actinobacteria strains.</title>
        <authorList>
            <person name="Klenk H.-P."/>
        </authorList>
    </citation>
    <scope>NUCLEOTIDE SEQUENCE [LARGE SCALE GENOMIC DNA]</scope>
    <source>
        <strain evidence="3 4">DSM 45456</strain>
    </source>
</reference>
<proteinExistence type="predicted"/>
<dbReference type="OrthoDB" id="4547231at2"/>
<keyword evidence="4" id="KW-1185">Reference proteome</keyword>
<name>A0A543JAZ5_9PSEU</name>
<keyword evidence="2" id="KW-1133">Transmembrane helix</keyword>
<gene>
    <name evidence="3" type="ORF">FHX81_2306</name>
</gene>
<dbReference type="EMBL" id="VFPP01000001">
    <property type="protein sequence ID" value="TQM79989.1"/>
    <property type="molecule type" value="Genomic_DNA"/>
</dbReference>